<evidence type="ECO:0000259" key="1">
    <source>
        <dbReference type="PROSITE" id="PS50893"/>
    </source>
</evidence>
<dbReference type="PANTHER" id="PTHR24220:SF684">
    <property type="entry name" value="FE(3+) IONS IMPORT ATP-BINDING PROTEIN FBPC"/>
    <property type="match status" value="1"/>
</dbReference>
<gene>
    <name evidence="2" type="ORF">EG850_01065</name>
</gene>
<dbReference type="Proteomes" id="UP000274391">
    <property type="component" value="Unassembled WGS sequence"/>
</dbReference>
<dbReference type="PROSITE" id="PS50893">
    <property type="entry name" value="ABC_TRANSPORTER_2"/>
    <property type="match status" value="1"/>
</dbReference>
<dbReference type="EMBL" id="RQVS01000001">
    <property type="protein sequence ID" value="RRJ88762.1"/>
    <property type="molecule type" value="Genomic_DNA"/>
</dbReference>
<evidence type="ECO:0000313" key="3">
    <source>
        <dbReference type="Proteomes" id="UP000274391"/>
    </source>
</evidence>
<dbReference type="GO" id="GO:0005524">
    <property type="term" value="F:ATP binding"/>
    <property type="evidence" value="ECO:0007669"/>
    <property type="project" value="UniProtKB-KW"/>
</dbReference>
<proteinExistence type="predicted"/>
<dbReference type="Gene3D" id="3.40.50.300">
    <property type="entry name" value="P-loop containing nucleotide triphosphate hydrolases"/>
    <property type="match status" value="1"/>
</dbReference>
<accession>A0A3P3W124</accession>
<dbReference type="SUPFAM" id="SSF52540">
    <property type="entry name" value="P-loop containing nucleoside triphosphate hydrolases"/>
    <property type="match status" value="1"/>
</dbReference>
<reference evidence="2 3" key="1">
    <citation type="submission" date="2018-11" db="EMBL/GenBank/DDBJ databases">
        <title>YIM 102482-1 draft genome.</title>
        <authorList>
            <person name="Li G."/>
            <person name="Jiang Y."/>
        </authorList>
    </citation>
    <scope>NUCLEOTIDE SEQUENCE [LARGE SCALE GENOMIC DNA]</scope>
    <source>
        <strain evidence="2 3">YIM 102482-1</strain>
    </source>
</reference>
<dbReference type="InterPro" id="IPR003439">
    <property type="entry name" value="ABC_transporter-like_ATP-bd"/>
</dbReference>
<keyword evidence="2" id="KW-0547">Nucleotide-binding</keyword>
<dbReference type="InterPro" id="IPR015854">
    <property type="entry name" value="ABC_transpr_LolD-like"/>
</dbReference>
<organism evidence="2 3">
    <name type="scientific">Gulosibacter macacae</name>
    <dbReference type="NCBI Taxonomy" id="2488791"/>
    <lineage>
        <taxon>Bacteria</taxon>
        <taxon>Bacillati</taxon>
        <taxon>Actinomycetota</taxon>
        <taxon>Actinomycetes</taxon>
        <taxon>Micrococcales</taxon>
        <taxon>Microbacteriaceae</taxon>
        <taxon>Gulosibacter</taxon>
    </lineage>
</organism>
<dbReference type="AlphaFoldDB" id="A0A3P3W124"/>
<comment type="caution">
    <text evidence="2">The sequence shown here is derived from an EMBL/GenBank/DDBJ whole genome shotgun (WGS) entry which is preliminary data.</text>
</comment>
<dbReference type="Pfam" id="PF00005">
    <property type="entry name" value="ABC_tran"/>
    <property type="match status" value="1"/>
</dbReference>
<dbReference type="PANTHER" id="PTHR24220">
    <property type="entry name" value="IMPORT ATP-BINDING PROTEIN"/>
    <property type="match status" value="1"/>
</dbReference>
<sequence>MSDSGLLFTVRGLRRGGVAPLLDAGFDARAGETTVLLSYDGSGAALLRASLGIEGVDAGSSRIGSREFASRVPRSLSPRAVAVLDTQPIVIPTQTVAENLRCDKAIGAPSQAELLHSLGLETVVGQPVQQLSAELQQRVSLGRAVATGAPVIAAFSPFSRLAARASSMLEGILRVIADERRIAVVHATNDVAVAARAQHVIVVRRGEVTADLRGASEVQLASRAA</sequence>
<dbReference type="InterPro" id="IPR027417">
    <property type="entry name" value="P-loop_NTPase"/>
</dbReference>
<dbReference type="OrthoDB" id="5119423at2"/>
<keyword evidence="2" id="KW-0067">ATP-binding</keyword>
<dbReference type="RefSeq" id="WP_124968969.1">
    <property type="nucleotide sequence ID" value="NZ_RQVS01000001.1"/>
</dbReference>
<dbReference type="GO" id="GO:0022857">
    <property type="term" value="F:transmembrane transporter activity"/>
    <property type="evidence" value="ECO:0007669"/>
    <property type="project" value="TreeGrafter"/>
</dbReference>
<feature type="domain" description="ABC transporter" evidence="1">
    <location>
        <begin position="1"/>
        <end position="224"/>
    </location>
</feature>
<evidence type="ECO:0000313" key="2">
    <source>
        <dbReference type="EMBL" id="RRJ88762.1"/>
    </source>
</evidence>
<dbReference type="GO" id="GO:0016887">
    <property type="term" value="F:ATP hydrolysis activity"/>
    <property type="evidence" value="ECO:0007669"/>
    <property type="project" value="InterPro"/>
</dbReference>
<dbReference type="GO" id="GO:0005886">
    <property type="term" value="C:plasma membrane"/>
    <property type="evidence" value="ECO:0007669"/>
    <property type="project" value="TreeGrafter"/>
</dbReference>
<keyword evidence="3" id="KW-1185">Reference proteome</keyword>
<protein>
    <submittedName>
        <fullName evidence="2">ATP-binding cassette domain-containing protein</fullName>
    </submittedName>
</protein>
<name>A0A3P3W124_9MICO</name>